<organism evidence="2 3">
    <name type="scientific">Amniculicola lignicola CBS 123094</name>
    <dbReference type="NCBI Taxonomy" id="1392246"/>
    <lineage>
        <taxon>Eukaryota</taxon>
        <taxon>Fungi</taxon>
        <taxon>Dikarya</taxon>
        <taxon>Ascomycota</taxon>
        <taxon>Pezizomycotina</taxon>
        <taxon>Dothideomycetes</taxon>
        <taxon>Pleosporomycetidae</taxon>
        <taxon>Pleosporales</taxon>
        <taxon>Amniculicolaceae</taxon>
        <taxon>Amniculicola</taxon>
    </lineage>
</organism>
<dbReference type="EMBL" id="ML977572">
    <property type="protein sequence ID" value="KAF2003521.1"/>
    <property type="molecule type" value="Genomic_DNA"/>
</dbReference>
<protein>
    <submittedName>
        <fullName evidence="2">Uncharacterized protein</fullName>
    </submittedName>
</protein>
<sequence length="167" mass="17572">MKAFLNVALAVVVVAGPAKRDCETNKCVMLASSCGVSYENCWDECALGSEMPSISEPACTGSQSSESSPLITPTPAQLGLFWEEAASTTCPELNRCDDLFVQCGLGKLRYGGCYTACGMPPWPKPTCTLPATNGTVTTTTSTTSPTSAKPENTRGPCTRKFCAPPGW</sequence>
<evidence type="ECO:0000313" key="3">
    <source>
        <dbReference type="Proteomes" id="UP000799779"/>
    </source>
</evidence>
<name>A0A6A5WTJ9_9PLEO</name>
<keyword evidence="3" id="KW-1185">Reference proteome</keyword>
<feature type="signal peptide" evidence="1">
    <location>
        <begin position="1"/>
        <end position="20"/>
    </location>
</feature>
<dbReference type="Proteomes" id="UP000799779">
    <property type="component" value="Unassembled WGS sequence"/>
</dbReference>
<keyword evidence="1" id="KW-0732">Signal</keyword>
<evidence type="ECO:0000256" key="1">
    <source>
        <dbReference type="SAM" id="SignalP"/>
    </source>
</evidence>
<dbReference type="AlphaFoldDB" id="A0A6A5WTJ9"/>
<gene>
    <name evidence="2" type="ORF">P154DRAFT_617780</name>
</gene>
<accession>A0A6A5WTJ9</accession>
<evidence type="ECO:0000313" key="2">
    <source>
        <dbReference type="EMBL" id="KAF2003521.1"/>
    </source>
</evidence>
<feature type="chain" id="PRO_5025622242" evidence="1">
    <location>
        <begin position="21"/>
        <end position="167"/>
    </location>
</feature>
<reference evidence="2" key="1">
    <citation type="journal article" date="2020" name="Stud. Mycol.">
        <title>101 Dothideomycetes genomes: a test case for predicting lifestyles and emergence of pathogens.</title>
        <authorList>
            <person name="Haridas S."/>
            <person name="Albert R."/>
            <person name="Binder M."/>
            <person name="Bloem J."/>
            <person name="Labutti K."/>
            <person name="Salamov A."/>
            <person name="Andreopoulos B."/>
            <person name="Baker S."/>
            <person name="Barry K."/>
            <person name="Bills G."/>
            <person name="Bluhm B."/>
            <person name="Cannon C."/>
            <person name="Castanera R."/>
            <person name="Culley D."/>
            <person name="Daum C."/>
            <person name="Ezra D."/>
            <person name="Gonzalez J."/>
            <person name="Henrissat B."/>
            <person name="Kuo A."/>
            <person name="Liang C."/>
            <person name="Lipzen A."/>
            <person name="Lutzoni F."/>
            <person name="Magnuson J."/>
            <person name="Mondo S."/>
            <person name="Nolan M."/>
            <person name="Ohm R."/>
            <person name="Pangilinan J."/>
            <person name="Park H.-J."/>
            <person name="Ramirez L."/>
            <person name="Alfaro M."/>
            <person name="Sun H."/>
            <person name="Tritt A."/>
            <person name="Yoshinaga Y."/>
            <person name="Zwiers L.-H."/>
            <person name="Turgeon B."/>
            <person name="Goodwin S."/>
            <person name="Spatafora J."/>
            <person name="Crous P."/>
            <person name="Grigoriev I."/>
        </authorList>
    </citation>
    <scope>NUCLEOTIDE SEQUENCE</scope>
    <source>
        <strain evidence="2">CBS 123094</strain>
    </source>
</reference>
<proteinExistence type="predicted"/>